<keyword evidence="2" id="KW-0472">Membrane</keyword>
<sequence>MTREDDDRSPPPASETPEPPSETLTGSGRPSVLVYNEQLKYTATWFNTIAAGAIIAGFVAPLAALAAGGASQWTILLSLVWIPAGIALHLVARMVLTDLKDGT</sequence>
<organism evidence="3 4">
    <name type="scientific">Hansschlegelia quercus</name>
    <dbReference type="NCBI Taxonomy" id="2528245"/>
    <lineage>
        <taxon>Bacteria</taxon>
        <taxon>Pseudomonadati</taxon>
        <taxon>Pseudomonadota</taxon>
        <taxon>Alphaproteobacteria</taxon>
        <taxon>Hyphomicrobiales</taxon>
        <taxon>Methylopilaceae</taxon>
        <taxon>Hansschlegelia</taxon>
    </lineage>
</organism>
<feature type="transmembrane region" description="Helical" evidence="2">
    <location>
        <begin position="45"/>
        <end position="67"/>
    </location>
</feature>
<proteinExistence type="predicted"/>
<feature type="transmembrane region" description="Helical" evidence="2">
    <location>
        <begin position="73"/>
        <end position="96"/>
    </location>
</feature>
<feature type="region of interest" description="Disordered" evidence="1">
    <location>
        <begin position="1"/>
        <end position="29"/>
    </location>
</feature>
<reference evidence="3 4" key="1">
    <citation type="submission" date="2019-02" db="EMBL/GenBank/DDBJ databases">
        <title>Hansschlegelia quercus sp. nov., a novel methylotrophic bacterium from buds of oak (Quercus robur L.).</title>
        <authorList>
            <person name="Agafonova N.V."/>
            <person name="Kaparullina E.N."/>
            <person name="Grouzdev D.S."/>
            <person name="Doronina N.V."/>
        </authorList>
    </citation>
    <scope>NUCLEOTIDE SEQUENCE [LARGE SCALE GENOMIC DNA]</scope>
    <source>
        <strain evidence="3 4">Dub</strain>
    </source>
</reference>
<evidence type="ECO:0000256" key="2">
    <source>
        <dbReference type="SAM" id="Phobius"/>
    </source>
</evidence>
<accession>A0A4Q9GAE8</accession>
<evidence type="ECO:0000313" key="4">
    <source>
        <dbReference type="Proteomes" id="UP000291613"/>
    </source>
</evidence>
<comment type="caution">
    <text evidence="3">The sequence shown here is derived from an EMBL/GenBank/DDBJ whole genome shotgun (WGS) entry which is preliminary data.</text>
</comment>
<keyword evidence="4" id="KW-1185">Reference proteome</keyword>
<dbReference type="RefSeq" id="WP_131004424.1">
    <property type="nucleotide sequence ID" value="NZ_JBHSZR010000008.1"/>
</dbReference>
<evidence type="ECO:0000313" key="3">
    <source>
        <dbReference type="EMBL" id="TBN47965.1"/>
    </source>
</evidence>
<protein>
    <submittedName>
        <fullName evidence="3">Uncharacterized protein</fullName>
    </submittedName>
</protein>
<keyword evidence="2" id="KW-0812">Transmembrane</keyword>
<feature type="compositionally biased region" description="Pro residues" evidence="1">
    <location>
        <begin position="10"/>
        <end position="20"/>
    </location>
</feature>
<name>A0A4Q9GAE8_9HYPH</name>
<keyword evidence="2" id="KW-1133">Transmembrane helix</keyword>
<gene>
    <name evidence="3" type="ORF">EYR15_15225</name>
</gene>
<evidence type="ECO:0000256" key="1">
    <source>
        <dbReference type="SAM" id="MobiDB-lite"/>
    </source>
</evidence>
<dbReference type="AlphaFoldDB" id="A0A4Q9GAE8"/>
<dbReference type="EMBL" id="SIUB01000009">
    <property type="protein sequence ID" value="TBN47965.1"/>
    <property type="molecule type" value="Genomic_DNA"/>
</dbReference>
<dbReference type="Proteomes" id="UP000291613">
    <property type="component" value="Unassembled WGS sequence"/>
</dbReference>